<keyword evidence="2" id="KW-0479">Metal-binding</keyword>
<accession>A0A6F8YXX6</accession>
<dbReference type="SUPFAM" id="SSF51621">
    <property type="entry name" value="Phosphoenolpyruvate/pyruvate domain"/>
    <property type="match status" value="1"/>
</dbReference>
<proteinExistence type="inferred from homology"/>
<name>A0A6F8YXX6_9ACTN</name>
<dbReference type="KEGG" id="psuu:Psuf_083100"/>
<dbReference type="PANTHER" id="PTHR30502:SF0">
    <property type="entry name" value="PHOSPHOENOLPYRUVATE CARBOXYLASE FAMILY PROTEIN"/>
    <property type="match status" value="1"/>
</dbReference>
<evidence type="ECO:0000259" key="4">
    <source>
        <dbReference type="Pfam" id="PF03328"/>
    </source>
</evidence>
<dbReference type="EMBL" id="AP022871">
    <property type="protein sequence ID" value="BCB90997.1"/>
    <property type="molecule type" value="Genomic_DNA"/>
</dbReference>
<dbReference type="Pfam" id="PF03328">
    <property type="entry name" value="HpcH_HpaI"/>
    <property type="match status" value="1"/>
</dbReference>
<dbReference type="PANTHER" id="PTHR30502">
    <property type="entry name" value="2-KETO-3-DEOXY-L-RHAMNONATE ALDOLASE"/>
    <property type="match status" value="1"/>
</dbReference>
<evidence type="ECO:0000313" key="6">
    <source>
        <dbReference type="Proteomes" id="UP000503011"/>
    </source>
</evidence>
<keyword evidence="3" id="KW-0456">Lyase</keyword>
<dbReference type="AlphaFoldDB" id="A0A6F8YXX6"/>
<reference evidence="5 6" key="2">
    <citation type="submission" date="2020-03" db="EMBL/GenBank/DDBJ databases">
        <authorList>
            <person name="Ichikawa N."/>
            <person name="Kimura A."/>
            <person name="Kitahashi Y."/>
            <person name="Uohara A."/>
        </authorList>
    </citation>
    <scope>NUCLEOTIDE SEQUENCE [LARGE SCALE GENOMIC DNA]</scope>
    <source>
        <strain evidence="5 6">NBRC 105367</strain>
    </source>
</reference>
<evidence type="ECO:0000256" key="2">
    <source>
        <dbReference type="ARBA" id="ARBA00022723"/>
    </source>
</evidence>
<feature type="domain" description="HpcH/HpaI aldolase/citrate lyase" evidence="4">
    <location>
        <begin position="13"/>
        <end position="231"/>
    </location>
</feature>
<dbReference type="GO" id="GO:0016832">
    <property type="term" value="F:aldehyde-lyase activity"/>
    <property type="evidence" value="ECO:0007669"/>
    <property type="project" value="TreeGrafter"/>
</dbReference>
<dbReference type="InterPro" id="IPR015813">
    <property type="entry name" value="Pyrv/PenolPyrv_kinase-like_dom"/>
</dbReference>
<protein>
    <submittedName>
        <fullName evidence="5">Aldolase</fullName>
    </submittedName>
</protein>
<evidence type="ECO:0000256" key="1">
    <source>
        <dbReference type="ARBA" id="ARBA00005568"/>
    </source>
</evidence>
<evidence type="ECO:0000256" key="3">
    <source>
        <dbReference type="ARBA" id="ARBA00023239"/>
    </source>
</evidence>
<gene>
    <name evidence="5" type="ORF">Psuf_083100</name>
</gene>
<dbReference type="GO" id="GO:0005737">
    <property type="term" value="C:cytoplasm"/>
    <property type="evidence" value="ECO:0007669"/>
    <property type="project" value="TreeGrafter"/>
</dbReference>
<dbReference type="InterPro" id="IPR005000">
    <property type="entry name" value="Aldolase/citrate-lyase_domain"/>
</dbReference>
<dbReference type="InterPro" id="IPR040442">
    <property type="entry name" value="Pyrv_kinase-like_dom_sf"/>
</dbReference>
<dbReference type="GO" id="GO:0046872">
    <property type="term" value="F:metal ion binding"/>
    <property type="evidence" value="ECO:0007669"/>
    <property type="project" value="UniProtKB-KW"/>
</dbReference>
<dbReference type="InterPro" id="IPR050251">
    <property type="entry name" value="HpcH-HpaI_aldolase"/>
</dbReference>
<dbReference type="RefSeq" id="WP_173163611.1">
    <property type="nucleotide sequence ID" value="NZ_AP022871.1"/>
</dbReference>
<dbReference type="Proteomes" id="UP000503011">
    <property type="component" value="Chromosome"/>
</dbReference>
<organism evidence="5 6">
    <name type="scientific">Phytohabitans suffuscus</name>
    <dbReference type="NCBI Taxonomy" id="624315"/>
    <lineage>
        <taxon>Bacteria</taxon>
        <taxon>Bacillati</taxon>
        <taxon>Actinomycetota</taxon>
        <taxon>Actinomycetes</taxon>
        <taxon>Micromonosporales</taxon>
        <taxon>Micromonosporaceae</taxon>
    </lineage>
</organism>
<keyword evidence="6" id="KW-1185">Reference proteome</keyword>
<dbReference type="Gene3D" id="3.20.20.60">
    <property type="entry name" value="Phosphoenolpyruvate-binding domains"/>
    <property type="match status" value="1"/>
</dbReference>
<sequence length="250" mass="25518">MTLSLDGPRTPIGAWIKLSVVESVEIMALAGFDFVVIDLEHGALDLADVSRLVAVASAHGLTPLVRVPDHGATTIQRVLDAGAQGVLVPHVDSPEQAEAVVRAVRFPPRGHRGSGGTGRAGRWGLLTREEYLRHGDTEVLCVPQLESAQAVAAGPEILAVDGVDAVFVGAADLALSLGDSGPVPALVDTALADAARAGKPCGLATVTAAQAADAARRGARFLLVGNDAGMLARTAGRVAAEVRKELGADG</sequence>
<evidence type="ECO:0000313" key="5">
    <source>
        <dbReference type="EMBL" id="BCB90997.1"/>
    </source>
</evidence>
<comment type="similarity">
    <text evidence="1">Belongs to the HpcH/HpaI aldolase family.</text>
</comment>
<reference evidence="5 6" key="1">
    <citation type="submission" date="2020-03" db="EMBL/GenBank/DDBJ databases">
        <title>Whole genome shotgun sequence of Phytohabitans suffuscus NBRC 105367.</title>
        <authorList>
            <person name="Komaki H."/>
            <person name="Tamura T."/>
        </authorList>
    </citation>
    <scope>NUCLEOTIDE SEQUENCE [LARGE SCALE GENOMIC DNA]</scope>
    <source>
        <strain evidence="5 6">NBRC 105367</strain>
    </source>
</reference>